<evidence type="ECO:0000256" key="10">
    <source>
        <dbReference type="ARBA" id="ARBA00049359"/>
    </source>
</evidence>
<proteinExistence type="inferred from homology"/>
<evidence type="ECO:0000256" key="5">
    <source>
        <dbReference type="ARBA" id="ARBA00019045"/>
    </source>
</evidence>
<accession>A0A1X6ZFQ2</accession>
<evidence type="ECO:0000256" key="8">
    <source>
        <dbReference type="ARBA" id="ARBA00031282"/>
    </source>
</evidence>
<dbReference type="InterPro" id="IPR026992">
    <property type="entry name" value="DIOX_N"/>
</dbReference>
<dbReference type="AlphaFoldDB" id="A0A1X6ZFQ2"/>
<dbReference type="GO" id="GO:0102276">
    <property type="term" value="F:2-oxoglutarate oxygenase/decarboxylase (ethylene-forming) activity"/>
    <property type="evidence" value="ECO:0007669"/>
    <property type="project" value="UniProtKB-EC"/>
</dbReference>
<evidence type="ECO:0000256" key="3">
    <source>
        <dbReference type="ARBA" id="ARBA00012293"/>
    </source>
</evidence>
<evidence type="ECO:0000256" key="9">
    <source>
        <dbReference type="ARBA" id="ARBA00047725"/>
    </source>
</evidence>
<evidence type="ECO:0000256" key="7">
    <source>
        <dbReference type="ARBA" id="ARBA00031011"/>
    </source>
</evidence>
<comment type="similarity">
    <text evidence="11">Belongs to the iron/ascorbate-dependent oxidoreductase family.</text>
</comment>
<dbReference type="Gene3D" id="2.60.120.330">
    <property type="entry name" value="B-lactam Antibiotic, Isopenicillin N Synthase, Chain"/>
    <property type="match status" value="1"/>
</dbReference>
<evidence type="ECO:0000256" key="4">
    <source>
        <dbReference type="ARBA" id="ARBA00012531"/>
    </source>
</evidence>
<keyword evidence="14" id="KW-1185">Reference proteome</keyword>
<comment type="catalytic activity">
    <reaction evidence="9">
        <text>2-oxoglutarate + O2 + 2 H(+) = ethene + 3 CO2 + H2O</text>
        <dbReference type="Rhea" id="RHEA:31523"/>
        <dbReference type="ChEBI" id="CHEBI:15377"/>
        <dbReference type="ChEBI" id="CHEBI:15378"/>
        <dbReference type="ChEBI" id="CHEBI:15379"/>
        <dbReference type="ChEBI" id="CHEBI:16526"/>
        <dbReference type="ChEBI" id="CHEBI:16810"/>
        <dbReference type="ChEBI" id="CHEBI:18153"/>
        <dbReference type="EC" id="1.13.12.19"/>
    </reaction>
</comment>
<evidence type="ECO:0000256" key="2">
    <source>
        <dbReference type="ARBA" id="ARBA00004767"/>
    </source>
</evidence>
<keyword evidence="11 13" id="KW-0560">Oxidoreductase</keyword>
<dbReference type="EC" id="1.13.12.19" evidence="4"/>
<dbReference type="InterPro" id="IPR027443">
    <property type="entry name" value="IPNS-like_sf"/>
</dbReference>
<feature type="domain" description="Fe2OG dioxygenase" evidence="12">
    <location>
        <begin position="183"/>
        <end position="283"/>
    </location>
</feature>
<dbReference type="EC" id="1.14.20.7" evidence="3"/>
<dbReference type="RefSeq" id="WP_085827143.1">
    <property type="nucleotide sequence ID" value="NZ_FWFJ01000020.1"/>
</dbReference>
<dbReference type="SUPFAM" id="SSF51197">
    <property type="entry name" value="Clavaminate synthase-like"/>
    <property type="match status" value="1"/>
</dbReference>
<dbReference type="EMBL" id="FWFJ01000020">
    <property type="protein sequence ID" value="SLN50535.1"/>
    <property type="molecule type" value="Genomic_DNA"/>
</dbReference>
<keyword evidence="11" id="KW-0408">Iron</keyword>
<evidence type="ECO:0000256" key="6">
    <source>
        <dbReference type="ARBA" id="ARBA00022666"/>
    </source>
</evidence>
<dbReference type="GO" id="GO:0009693">
    <property type="term" value="P:ethylene biosynthetic process"/>
    <property type="evidence" value="ECO:0007669"/>
    <property type="project" value="UniProtKB-KW"/>
</dbReference>
<evidence type="ECO:0000256" key="11">
    <source>
        <dbReference type="RuleBase" id="RU003682"/>
    </source>
</evidence>
<dbReference type="PROSITE" id="PS51471">
    <property type="entry name" value="FE2OG_OXY"/>
    <property type="match status" value="1"/>
</dbReference>
<protein>
    <recommendedName>
        <fullName evidence="5">2-oxoglutarate-dependent ethylene/succinate-forming enzyme</fullName>
        <ecNumber evidence="4">1.13.12.19</ecNumber>
        <ecNumber evidence="3">1.14.20.7</ecNumber>
    </recommendedName>
    <alternativeName>
        <fullName evidence="7">2-oxoglutarate dioxygenase (ethylene-forming)</fullName>
    </alternativeName>
    <alternativeName>
        <fullName evidence="8">2-oxoglutarate/L-arginine monooxygenase/decarboxylase (succinate-forming)</fullName>
    </alternativeName>
</protein>
<dbReference type="Pfam" id="PF14226">
    <property type="entry name" value="DIOX_N"/>
    <property type="match status" value="1"/>
</dbReference>
<dbReference type="PRINTS" id="PR00682">
    <property type="entry name" value="IPNSYNTHASE"/>
</dbReference>
<evidence type="ECO:0000313" key="14">
    <source>
        <dbReference type="Proteomes" id="UP000194012"/>
    </source>
</evidence>
<gene>
    <name evidence="13" type="primary">efe</name>
    <name evidence="13" type="ORF">ROG8370_02232</name>
</gene>
<name>A0A1X6ZFQ2_9RHOB</name>
<comment type="cofactor">
    <cofactor evidence="1">
        <name>Fe(2+)</name>
        <dbReference type="ChEBI" id="CHEBI:29033"/>
    </cofactor>
</comment>
<comment type="pathway">
    <text evidence="2">Alkene biosynthesis; ethylene biosynthesis via 2-oxoglutarate.</text>
</comment>
<dbReference type="InterPro" id="IPR005123">
    <property type="entry name" value="Oxoglu/Fe-dep_dioxygenase_dom"/>
</dbReference>
<reference evidence="14" key="1">
    <citation type="submission" date="2017-03" db="EMBL/GenBank/DDBJ databases">
        <authorList>
            <person name="Rodrigo-Torres L."/>
            <person name="Arahal R.D."/>
            <person name="Lucena T."/>
        </authorList>
    </citation>
    <scope>NUCLEOTIDE SEQUENCE [LARGE SCALE GENOMIC DNA]</scope>
    <source>
        <strain evidence="14">CECT 8370</strain>
    </source>
</reference>
<evidence type="ECO:0000313" key="13">
    <source>
        <dbReference type="EMBL" id="SLN50535.1"/>
    </source>
</evidence>
<dbReference type="OrthoDB" id="21825at2"/>
<keyword evidence="6" id="KW-0266">Ethylene biosynthesis</keyword>
<dbReference type="GO" id="GO:0046872">
    <property type="term" value="F:metal ion binding"/>
    <property type="evidence" value="ECO:0007669"/>
    <property type="project" value="UniProtKB-KW"/>
</dbReference>
<dbReference type="InterPro" id="IPR050231">
    <property type="entry name" value="Iron_ascorbate_oxido_reductase"/>
</dbReference>
<dbReference type="PANTHER" id="PTHR47990">
    <property type="entry name" value="2-OXOGLUTARATE (2OG) AND FE(II)-DEPENDENT OXYGENASE SUPERFAMILY PROTEIN-RELATED"/>
    <property type="match status" value="1"/>
</dbReference>
<evidence type="ECO:0000256" key="1">
    <source>
        <dbReference type="ARBA" id="ARBA00001954"/>
    </source>
</evidence>
<organism evidence="13 14">
    <name type="scientific">Roseovarius gaetbuli</name>
    <dbReference type="NCBI Taxonomy" id="1356575"/>
    <lineage>
        <taxon>Bacteria</taxon>
        <taxon>Pseudomonadati</taxon>
        <taxon>Pseudomonadota</taxon>
        <taxon>Alphaproteobacteria</taxon>
        <taxon>Rhodobacterales</taxon>
        <taxon>Roseobacteraceae</taxon>
        <taxon>Roseovarius</taxon>
    </lineage>
</organism>
<dbReference type="Proteomes" id="UP000194012">
    <property type="component" value="Unassembled WGS sequence"/>
</dbReference>
<sequence length="349" mass="39091">MLDSSHKYCADLGRLPLINVSDLRGGNRAGIAKVADDIGEAARDIGFFRICGHGIDPDLIEETYRVAERFFALPEDVKRRYYIGQSSNHRGYVPFSEKGDYPDELNRSYEAFDLGLDLPEDDPDYLAGNRLLGPNVWPDLAGFKDTVAAYYAEVSALGRLVCSALELHLGLAIGAMTNHMSKPISQLRLLHYVRQKQTVDHSSVNMGAHTDYECLTLLHTRNKGLQVMTRSDRWIDVPVDPSVLVVNIGDMLEAWSNGVLRSTPHRVLNLSPERFSLPYFVATNYDTLIKPFAHLVNAEEPARYEPFLAGAHLERMLVRDFPYLRHAASGGGAASFDNPFEQRLNQSRV</sequence>
<dbReference type="InterPro" id="IPR044861">
    <property type="entry name" value="IPNS-like_FE2OG_OXY"/>
</dbReference>
<dbReference type="Pfam" id="PF03171">
    <property type="entry name" value="2OG-FeII_Oxy"/>
    <property type="match status" value="1"/>
</dbReference>
<comment type="catalytic activity">
    <reaction evidence="10">
        <text>L-arginine + 2-oxoglutarate + O2 = guanidine + L-glutamate 5-semialdehyde + succinate + CO2</text>
        <dbReference type="Rhea" id="RHEA:31535"/>
        <dbReference type="ChEBI" id="CHEBI:15379"/>
        <dbReference type="ChEBI" id="CHEBI:16526"/>
        <dbReference type="ChEBI" id="CHEBI:16810"/>
        <dbReference type="ChEBI" id="CHEBI:30031"/>
        <dbReference type="ChEBI" id="CHEBI:30087"/>
        <dbReference type="ChEBI" id="CHEBI:32682"/>
        <dbReference type="ChEBI" id="CHEBI:58066"/>
        <dbReference type="EC" id="1.14.20.7"/>
    </reaction>
</comment>
<evidence type="ECO:0000259" key="12">
    <source>
        <dbReference type="PROSITE" id="PS51471"/>
    </source>
</evidence>
<keyword evidence="11" id="KW-0479">Metal-binding</keyword>